<sequence length="79" mass="8727">MEKFARSTGEPRDIGRSFSHGDCNGKEKRTSSSHSPRLLPIAGGKPKLTTEIAAIQRIKEKCHGSENSRRRSFSALSRS</sequence>
<evidence type="ECO:0000256" key="1">
    <source>
        <dbReference type="SAM" id="MobiDB-lite"/>
    </source>
</evidence>
<organism evidence="2 3">
    <name type="scientific">Melipona bicolor</name>
    <dbReference type="NCBI Taxonomy" id="60889"/>
    <lineage>
        <taxon>Eukaryota</taxon>
        <taxon>Metazoa</taxon>
        <taxon>Ecdysozoa</taxon>
        <taxon>Arthropoda</taxon>
        <taxon>Hexapoda</taxon>
        <taxon>Insecta</taxon>
        <taxon>Pterygota</taxon>
        <taxon>Neoptera</taxon>
        <taxon>Endopterygota</taxon>
        <taxon>Hymenoptera</taxon>
        <taxon>Apocrita</taxon>
        <taxon>Aculeata</taxon>
        <taxon>Apoidea</taxon>
        <taxon>Anthophila</taxon>
        <taxon>Apidae</taxon>
        <taxon>Melipona</taxon>
    </lineage>
</organism>
<proteinExistence type="predicted"/>
<evidence type="ECO:0000313" key="2">
    <source>
        <dbReference type="EMBL" id="KAK1123112.1"/>
    </source>
</evidence>
<reference evidence="2" key="1">
    <citation type="submission" date="2021-10" db="EMBL/GenBank/DDBJ databases">
        <title>Melipona bicolor Genome sequencing and assembly.</title>
        <authorList>
            <person name="Araujo N.S."/>
            <person name="Arias M.C."/>
        </authorList>
    </citation>
    <scope>NUCLEOTIDE SEQUENCE</scope>
    <source>
        <strain evidence="2">USP_2M_L1-L4_2017</strain>
        <tissue evidence="2">Whole body</tissue>
    </source>
</reference>
<accession>A0AA40FQA0</accession>
<gene>
    <name evidence="2" type="ORF">K0M31_008745</name>
</gene>
<dbReference type="Proteomes" id="UP001177670">
    <property type="component" value="Unassembled WGS sequence"/>
</dbReference>
<feature type="region of interest" description="Disordered" evidence="1">
    <location>
        <begin position="59"/>
        <end position="79"/>
    </location>
</feature>
<feature type="region of interest" description="Disordered" evidence="1">
    <location>
        <begin position="1"/>
        <end position="46"/>
    </location>
</feature>
<feature type="non-terminal residue" evidence="2">
    <location>
        <position position="79"/>
    </location>
</feature>
<name>A0AA40FQA0_9HYME</name>
<protein>
    <submittedName>
        <fullName evidence="2">Uncharacterized protein</fullName>
    </submittedName>
</protein>
<dbReference type="EMBL" id="JAHYIQ010000021">
    <property type="protein sequence ID" value="KAK1123112.1"/>
    <property type="molecule type" value="Genomic_DNA"/>
</dbReference>
<keyword evidence="3" id="KW-1185">Reference proteome</keyword>
<dbReference type="AlphaFoldDB" id="A0AA40FQA0"/>
<feature type="compositionally biased region" description="Basic and acidic residues" evidence="1">
    <location>
        <begin position="59"/>
        <end position="69"/>
    </location>
</feature>
<comment type="caution">
    <text evidence="2">The sequence shown here is derived from an EMBL/GenBank/DDBJ whole genome shotgun (WGS) entry which is preliminary data.</text>
</comment>
<feature type="compositionally biased region" description="Basic and acidic residues" evidence="1">
    <location>
        <begin position="1"/>
        <end position="15"/>
    </location>
</feature>
<evidence type="ECO:0000313" key="3">
    <source>
        <dbReference type="Proteomes" id="UP001177670"/>
    </source>
</evidence>